<dbReference type="PANTHER" id="PTHR48312:SF1">
    <property type="entry name" value="SULFOTRANSFERASE"/>
    <property type="match status" value="1"/>
</dbReference>
<dbReference type="Proteomes" id="UP000076722">
    <property type="component" value="Unassembled WGS sequence"/>
</dbReference>
<accession>A0A164XXH2</accession>
<keyword evidence="2" id="KW-1185">Reference proteome</keyword>
<organism evidence="1 2">
    <name type="scientific">Sistotremastrum niveocremeum HHB9708</name>
    <dbReference type="NCBI Taxonomy" id="1314777"/>
    <lineage>
        <taxon>Eukaryota</taxon>
        <taxon>Fungi</taxon>
        <taxon>Dikarya</taxon>
        <taxon>Basidiomycota</taxon>
        <taxon>Agaricomycotina</taxon>
        <taxon>Agaricomycetes</taxon>
        <taxon>Sistotremastrales</taxon>
        <taxon>Sistotremastraceae</taxon>
        <taxon>Sertulicium</taxon>
        <taxon>Sertulicium niveocremeum</taxon>
    </lineage>
</organism>
<evidence type="ECO:0000313" key="2">
    <source>
        <dbReference type="Proteomes" id="UP000076722"/>
    </source>
</evidence>
<dbReference type="EMBL" id="KV419399">
    <property type="protein sequence ID" value="KZS96387.1"/>
    <property type="molecule type" value="Genomic_DNA"/>
</dbReference>
<protein>
    <recommendedName>
        <fullName evidence="3">P-loop containing nucleoside triphosphate hydrolase protein</fullName>
    </recommendedName>
</protein>
<dbReference type="InterPro" id="IPR027417">
    <property type="entry name" value="P-loop_NTPase"/>
</dbReference>
<sequence>MSQQTTDKSLKPKPIIVWCHTRSCSTTLVRAFSQHPDVKVSQDPFIQTITASHIDNVDVHQTREPSPWQNVKRIDIANMFSENRLPILDDETQTIVEGPYDRKIVLVKDMAQCAFRGEALVSIRADLNNFRAPKGSTPYVVPDPIDATPENPTVFPVSLLRKFTHVFLVREPERTIPSVVNGVHQLESESSEGMGVQRDPSGYIMYREQRILYNFFADPKSEFNALSGDDEYDGYIKQPQLPPLIDVSDLLRDPPSVLEQLCSAIGLEYTPSILQWSNDKPSKEFDLPWRALYKHAEESTGFDEDNRTHEEILNGVSPQRRELVQSLIQRWRPDYEVSAVVSPLLVLRLTIF</sequence>
<proteinExistence type="predicted"/>
<gene>
    <name evidence="1" type="ORF">SISNIDRAFT_547812</name>
</gene>
<evidence type="ECO:0008006" key="3">
    <source>
        <dbReference type="Google" id="ProtNLM"/>
    </source>
</evidence>
<name>A0A164XXH2_9AGAM</name>
<dbReference type="PANTHER" id="PTHR48312">
    <property type="match status" value="1"/>
</dbReference>
<dbReference type="STRING" id="1314777.A0A164XXH2"/>
<evidence type="ECO:0000313" key="1">
    <source>
        <dbReference type="EMBL" id="KZS96387.1"/>
    </source>
</evidence>
<dbReference type="SUPFAM" id="SSF52540">
    <property type="entry name" value="P-loop containing nucleoside triphosphate hydrolases"/>
    <property type="match status" value="1"/>
</dbReference>
<dbReference type="OrthoDB" id="2405944at2759"/>
<dbReference type="Gene3D" id="3.40.50.300">
    <property type="entry name" value="P-loop containing nucleotide triphosphate hydrolases"/>
    <property type="match status" value="1"/>
</dbReference>
<dbReference type="AlphaFoldDB" id="A0A164XXH2"/>
<reference evidence="1 2" key="1">
    <citation type="journal article" date="2016" name="Mol. Biol. Evol.">
        <title>Comparative Genomics of Early-Diverging Mushroom-Forming Fungi Provides Insights into the Origins of Lignocellulose Decay Capabilities.</title>
        <authorList>
            <person name="Nagy L.G."/>
            <person name="Riley R."/>
            <person name="Tritt A."/>
            <person name="Adam C."/>
            <person name="Daum C."/>
            <person name="Floudas D."/>
            <person name="Sun H."/>
            <person name="Yadav J.S."/>
            <person name="Pangilinan J."/>
            <person name="Larsson K.H."/>
            <person name="Matsuura K."/>
            <person name="Barry K."/>
            <person name="Labutti K."/>
            <person name="Kuo R."/>
            <person name="Ohm R.A."/>
            <person name="Bhattacharya S.S."/>
            <person name="Shirouzu T."/>
            <person name="Yoshinaga Y."/>
            <person name="Martin F.M."/>
            <person name="Grigoriev I.V."/>
            <person name="Hibbett D.S."/>
        </authorList>
    </citation>
    <scope>NUCLEOTIDE SEQUENCE [LARGE SCALE GENOMIC DNA]</scope>
    <source>
        <strain evidence="1 2">HHB9708</strain>
    </source>
</reference>